<evidence type="ECO:0000256" key="3">
    <source>
        <dbReference type="RuleBase" id="RU361268"/>
    </source>
</evidence>
<dbReference type="SUPFAM" id="SSF57798">
    <property type="entry name" value="Casein kinase II beta subunit"/>
    <property type="match status" value="1"/>
</dbReference>
<dbReference type="GO" id="GO:0006359">
    <property type="term" value="P:regulation of transcription by RNA polymerase III"/>
    <property type="evidence" value="ECO:0007669"/>
    <property type="project" value="TreeGrafter"/>
</dbReference>
<evidence type="ECO:0000313" key="5">
    <source>
        <dbReference type="EMBL" id="PHZ07456.1"/>
    </source>
</evidence>
<comment type="function">
    <text evidence="2 3">Regulatory subunit of casein kinase II/CK2. As part of the kinase complex regulates the basal catalytic activity of the alpha subunit a constitutively active serine/threonine-protein kinase that phosphorylates a large number of substrates containing acidic residues C-terminal to the phosphorylated serine or threonine.</text>
</comment>
<dbReference type="EMBL" id="KZ303876">
    <property type="protein sequence ID" value="PHZ07456.1"/>
    <property type="molecule type" value="Genomic_DNA"/>
</dbReference>
<gene>
    <name evidence="5" type="ORF">RHIMIDRAFT_99351</name>
</gene>
<evidence type="ECO:0000256" key="2">
    <source>
        <dbReference type="ARBA" id="ARBA00045899"/>
    </source>
</evidence>
<keyword evidence="5" id="KW-0808">Transferase</keyword>
<feature type="compositionally biased region" description="Acidic residues" evidence="4">
    <location>
        <begin position="7"/>
        <end position="20"/>
    </location>
</feature>
<dbReference type="GO" id="GO:0005737">
    <property type="term" value="C:cytoplasm"/>
    <property type="evidence" value="ECO:0007669"/>
    <property type="project" value="TreeGrafter"/>
</dbReference>
<dbReference type="InterPro" id="IPR000704">
    <property type="entry name" value="Casein_kinase_II_reg-sub"/>
</dbReference>
<feature type="region of interest" description="Disordered" evidence="4">
    <location>
        <begin position="1"/>
        <end position="20"/>
    </location>
</feature>
<feature type="compositionally biased region" description="Basic and acidic residues" evidence="4">
    <location>
        <begin position="261"/>
        <end position="275"/>
    </location>
</feature>
<dbReference type="InterPro" id="IPR016149">
    <property type="entry name" value="Casein_kin_II_reg-sub_N"/>
</dbReference>
<organism evidence="5 6">
    <name type="scientific">Rhizopus microsporus ATCC 52813</name>
    <dbReference type="NCBI Taxonomy" id="1340429"/>
    <lineage>
        <taxon>Eukaryota</taxon>
        <taxon>Fungi</taxon>
        <taxon>Fungi incertae sedis</taxon>
        <taxon>Mucoromycota</taxon>
        <taxon>Mucoromycotina</taxon>
        <taxon>Mucoromycetes</taxon>
        <taxon>Mucorales</taxon>
        <taxon>Mucorineae</taxon>
        <taxon>Rhizopodaceae</taxon>
        <taxon>Rhizopus</taxon>
    </lineage>
</organism>
<dbReference type="Pfam" id="PF01214">
    <property type="entry name" value="CK_II_beta"/>
    <property type="match status" value="1"/>
</dbReference>
<comment type="similarity">
    <text evidence="1 3">Belongs to the casein kinase 2 subunit beta family.</text>
</comment>
<comment type="subunit">
    <text evidence="3">Tetramer of two alpha and two beta subunits.</text>
</comment>
<dbReference type="RefSeq" id="XP_023461164.1">
    <property type="nucleotide sequence ID" value="XM_023615977.1"/>
</dbReference>
<dbReference type="GO" id="GO:0019887">
    <property type="term" value="F:protein kinase regulator activity"/>
    <property type="evidence" value="ECO:0007669"/>
    <property type="project" value="InterPro"/>
</dbReference>
<dbReference type="PRINTS" id="PR00472">
    <property type="entry name" value="CASNKINASEII"/>
</dbReference>
<evidence type="ECO:0000256" key="1">
    <source>
        <dbReference type="ARBA" id="ARBA00006941"/>
    </source>
</evidence>
<dbReference type="GO" id="GO:0016301">
    <property type="term" value="F:kinase activity"/>
    <property type="evidence" value="ECO:0007669"/>
    <property type="project" value="UniProtKB-KW"/>
</dbReference>
<dbReference type="PANTHER" id="PTHR11740">
    <property type="entry name" value="CASEIN KINASE II SUBUNIT BETA"/>
    <property type="match status" value="1"/>
</dbReference>
<evidence type="ECO:0000256" key="4">
    <source>
        <dbReference type="SAM" id="MobiDB-lite"/>
    </source>
</evidence>
<proteinExistence type="inferred from homology"/>
<reference evidence="5 6" key="1">
    <citation type="journal article" date="2016" name="Proc. Natl. Acad. Sci. U.S.A.">
        <title>Lipid metabolic changes in an early divergent fungus govern the establishment of a mutualistic symbiosis with endobacteria.</title>
        <authorList>
            <person name="Lastovetsky O.A."/>
            <person name="Gaspar M.L."/>
            <person name="Mondo S.J."/>
            <person name="LaButti K.M."/>
            <person name="Sandor L."/>
            <person name="Grigoriev I.V."/>
            <person name="Henry S.A."/>
            <person name="Pawlowska T.E."/>
        </authorList>
    </citation>
    <scope>NUCLEOTIDE SEQUENCE [LARGE SCALE GENOMIC DNA]</scope>
    <source>
        <strain evidence="5 6">ATCC 52813</strain>
    </source>
</reference>
<dbReference type="InterPro" id="IPR035991">
    <property type="entry name" value="Casein_kinase_II_beta-like"/>
</dbReference>
<dbReference type="SMART" id="SM01085">
    <property type="entry name" value="CK_II_beta"/>
    <property type="match status" value="1"/>
</dbReference>
<accession>A0A2G4SGD3</accession>
<dbReference type="FunFam" id="2.20.25.20:FF:000001">
    <property type="entry name" value="Casein kinase II subunit beta"/>
    <property type="match status" value="1"/>
</dbReference>
<dbReference type="AlphaFoldDB" id="A0A2G4SGD3"/>
<dbReference type="PANTHER" id="PTHR11740:SF0">
    <property type="entry name" value="CASEIN KINASE II SUBUNIT BETA"/>
    <property type="match status" value="1"/>
</dbReference>
<sequence>MDRTTAENEEELFYEDNDDSDGSLQSWISWFCSLSGHEFYIEVPEEFIEDDFNLTGLSAIVPYYQEAIDMILDIESEETHDDKDTAKDNKKSWVDPNTVEPYAIMLYGLIHQRYLLTRNGLRVMAQRYSNEHFGTCPRVYCYRCPVIPCGRYDEIGKESVRLYCPSCLDLYCPPTSILQTIDGAHFGTTFPHLLFETYPDLLPKIKPYIYQPRIFGFRVHESSRSGPQMQWLRMRSQEFVEFDEESDEDELDKPMPPLVDVDQHDLKKESLPEQKESTSFNSLFRRFF</sequence>
<feature type="region of interest" description="Disordered" evidence="4">
    <location>
        <begin position="243"/>
        <end position="275"/>
    </location>
</feature>
<dbReference type="GO" id="GO:0034456">
    <property type="term" value="C:UTP-C complex"/>
    <property type="evidence" value="ECO:0007669"/>
    <property type="project" value="TreeGrafter"/>
</dbReference>
<dbReference type="PROSITE" id="PS01101">
    <property type="entry name" value="CK2_BETA"/>
    <property type="match status" value="1"/>
</dbReference>
<dbReference type="GO" id="GO:0005956">
    <property type="term" value="C:protein kinase CK2 complex"/>
    <property type="evidence" value="ECO:0007669"/>
    <property type="project" value="UniProtKB-UniRule"/>
</dbReference>
<keyword evidence="6" id="KW-1185">Reference proteome</keyword>
<dbReference type="Proteomes" id="UP000242254">
    <property type="component" value="Unassembled WGS sequence"/>
</dbReference>
<protein>
    <recommendedName>
        <fullName evidence="3">Casein kinase II subunit beta</fullName>
        <shortName evidence="3">CK II beta</shortName>
    </recommendedName>
</protein>
<dbReference type="Gene3D" id="1.10.1820.10">
    <property type="entry name" value="protein kinase ck2 holoenzyme, chain C, domain 1"/>
    <property type="match status" value="1"/>
</dbReference>
<evidence type="ECO:0000313" key="6">
    <source>
        <dbReference type="Proteomes" id="UP000242254"/>
    </source>
</evidence>
<name>A0A2G4SGD3_RHIZD</name>
<keyword evidence="5" id="KW-0418">Kinase</keyword>
<dbReference type="Gene3D" id="2.20.25.20">
    <property type="match status" value="1"/>
</dbReference>
<dbReference type="FunFam" id="1.10.1820.10:FF:000005">
    <property type="entry name" value="Casein kinase II subunit beta"/>
    <property type="match status" value="1"/>
</dbReference>
<dbReference type="GeneID" id="35446965"/>
<dbReference type="STRING" id="1340429.A0A2G4SGD3"/>